<evidence type="ECO:0000256" key="1">
    <source>
        <dbReference type="SAM" id="Phobius"/>
    </source>
</evidence>
<feature type="transmembrane region" description="Helical" evidence="1">
    <location>
        <begin position="85"/>
        <end position="114"/>
    </location>
</feature>
<reference evidence="3" key="1">
    <citation type="submission" date="2015-11" db="EMBL/GenBank/DDBJ databases">
        <title>De novo transcriptome assembly of four potential Pierce s Disease insect vectors from Arizona vineyards.</title>
        <authorList>
            <person name="Tassone E.E."/>
        </authorList>
    </citation>
    <scope>NUCLEOTIDE SEQUENCE</scope>
</reference>
<dbReference type="AlphaFoldDB" id="A0A1B6JF81"/>
<dbReference type="InterPro" id="IPR019387">
    <property type="entry name" value="SAYSvFN_dom"/>
</dbReference>
<proteinExistence type="predicted"/>
<keyword evidence="1" id="KW-0812">Transmembrane</keyword>
<dbReference type="EMBL" id="GECU01009902">
    <property type="protein sequence ID" value="JAS97804.1"/>
    <property type="molecule type" value="Transcribed_RNA"/>
</dbReference>
<keyword evidence="1" id="KW-0472">Membrane</keyword>
<keyword evidence="1" id="KW-1133">Transmembrane helix</keyword>
<dbReference type="Pfam" id="PF10260">
    <property type="entry name" value="SAYSvFN"/>
    <property type="match status" value="1"/>
</dbReference>
<dbReference type="PANTHER" id="PTHR13527:SF0">
    <property type="entry name" value="SAYSVFN DOMAIN-CONTAINING PROTEIN 1"/>
    <property type="match status" value="1"/>
</dbReference>
<protein>
    <recommendedName>
        <fullName evidence="2">SAYSvFN domain-containing protein</fullName>
    </recommendedName>
</protein>
<organism evidence="3">
    <name type="scientific">Homalodisca liturata</name>
    <dbReference type="NCBI Taxonomy" id="320908"/>
    <lineage>
        <taxon>Eukaryota</taxon>
        <taxon>Metazoa</taxon>
        <taxon>Ecdysozoa</taxon>
        <taxon>Arthropoda</taxon>
        <taxon>Hexapoda</taxon>
        <taxon>Insecta</taxon>
        <taxon>Pterygota</taxon>
        <taxon>Neoptera</taxon>
        <taxon>Paraneoptera</taxon>
        <taxon>Hemiptera</taxon>
        <taxon>Auchenorrhyncha</taxon>
        <taxon>Membracoidea</taxon>
        <taxon>Cicadellidae</taxon>
        <taxon>Cicadellinae</taxon>
        <taxon>Proconiini</taxon>
        <taxon>Homalodisca</taxon>
    </lineage>
</organism>
<feature type="domain" description="SAYSvFN" evidence="2">
    <location>
        <begin position="84"/>
        <end position="153"/>
    </location>
</feature>
<dbReference type="InterPro" id="IPR039159">
    <property type="entry name" value="SAYSD1"/>
</dbReference>
<sequence length="158" mass="18542">MDKKLAEYRAQKKRKEFIQSSKERFYSIFRNVKLKDEMNEEESHKDEGIEIEHDHCSISSDGDTSSIDENQCCDELTYSKISLYFSLWLILFSLAIYLEFGAVYFVISLMYIIWTNTRTGPKRRGEISAYSVFNPNCEAIDGTLKPEQFEKEIRYGVL</sequence>
<accession>A0A1B6JF81</accession>
<evidence type="ECO:0000313" key="3">
    <source>
        <dbReference type="EMBL" id="JAS97804.1"/>
    </source>
</evidence>
<dbReference type="PANTHER" id="PTHR13527">
    <property type="entry name" value="SAYSVFN DOMAIN-CONTAINING PROTEIN 1"/>
    <property type="match status" value="1"/>
</dbReference>
<evidence type="ECO:0000259" key="2">
    <source>
        <dbReference type="Pfam" id="PF10260"/>
    </source>
</evidence>
<gene>
    <name evidence="3" type="ORF">g.7365</name>
</gene>
<name>A0A1B6JF81_9HEMI</name>